<name>A0A381L3B0_BLUGR</name>
<protein>
    <submittedName>
        <fullName evidence="1">Bgt-20244</fullName>
    </submittedName>
</protein>
<dbReference type="AlphaFoldDB" id="A0A381L3B0"/>
<gene>
    <name evidence="1" type="ORF">BGT96224V2_LOCUS1116</name>
</gene>
<accession>A0A381L3B0</accession>
<sequence length="115" mass="13440">MITDYRYSHGFDSTSTTAIFVTKPPFLFLFYRQPPSFTSAIALLWSNYRTYTKLLYIKSFLPSRRIRSTQARKKHHRLQQNLTILAHALVATISLRAHQKILESHKPTSLTCRLL</sequence>
<proteinExistence type="predicted"/>
<reference evidence="1" key="1">
    <citation type="submission" date="2018-07" db="EMBL/GenBank/DDBJ databases">
        <authorList>
            <person name="Quirk P.G."/>
            <person name="Krulwich T.A."/>
        </authorList>
    </citation>
    <scope>NUCLEOTIDE SEQUENCE</scope>
    <source>
        <strain evidence="1">96224</strain>
    </source>
</reference>
<dbReference type="EMBL" id="UIGY01000005">
    <property type="protein sequence ID" value="SUZ07970.1"/>
    <property type="molecule type" value="Genomic_DNA"/>
</dbReference>
<organism evidence="1">
    <name type="scientific">Blumeria graminis f. sp. tritici 96224</name>
    <dbReference type="NCBI Taxonomy" id="1268274"/>
    <lineage>
        <taxon>Eukaryota</taxon>
        <taxon>Fungi</taxon>
        <taxon>Dikarya</taxon>
        <taxon>Ascomycota</taxon>
        <taxon>Pezizomycotina</taxon>
        <taxon>Leotiomycetes</taxon>
        <taxon>Erysiphales</taxon>
        <taxon>Erysiphaceae</taxon>
        <taxon>Blumeria</taxon>
    </lineage>
</organism>
<evidence type="ECO:0000313" key="1">
    <source>
        <dbReference type="EMBL" id="SUZ07970.1"/>
    </source>
</evidence>